<sequence length="139" mass="15581">MKYSGVGEAFYAYLKAIADKYPDFDGNPSPMTISKQKHIVSTLSPLFQFIKEAYVVGAGLWPPGSSLQYTSQLRLDPYQISYPVSLLAPLRHVSNNTIDKTISIPYYPSVPKIPLSVPLSVPYIINQITNLTKKERENE</sequence>
<accession>A0A2Z6QWG9</accession>
<name>A0A2Z6QWG9_9GLOM</name>
<dbReference type="Proteomes" id="UP000615446">
    <property type="component" value="Unassembled WGS sequence"/>
</dbReference>
<dbReference type="OrthoDB" id="2369525at2759"/>
<dbReference type="Proteomes" id="UP000247702">
    <property type="component" value="Unassembled WGS sequence"/>
</dbReference>
<keyword evidence="3" id="KW-1185">Reference proteome</keyword>
<reference evidence="2" key="2">
    <citation type="submission" date="2019-10" db="EMBL/GenBank/DDBJ databases">
        <title>Conservation and host-specific expression of non-tandemly repeated heterogenous ribosome RNA gene in arbuscular mycorrhizal fungi.</title>
        <authorList>
            <person name="Maeda T."/>
            <person name="Kobayashi Y."/>
            <person name="Nakagawa T."/>
            <person name="Ezawa T."/>
            <person name="Yamaguchi K."/>
            <person name="Bino T."/>
            <person name="Nishimoto Y."/>
            <person name="Shigenobu S."/>
            <person name="Kawaguchi M."/>
        </authorList>
    </citation>
    <scope>NUCLEOTIDE SEQUENCE</scope>
    <source>
        <strain evidence="2">HR1</strain>
    </source>
</reference>
<organism evidence="1 3">
    <name type="scientific">Rhizophagus clarus</name>
    <dbReference type="NCBI Taxonomy" id="94130"/>
    <lineage>
        <taxon>Eukaryota</taxon>
        <taxon>Fungi</taxon>
        <taxon>Fungi incertae sedis</taxon>
        <taxon>Mucoromycota</taxon>
        <taxon>Glomeromycotina</taxon>
        <taxon>Glomeromycetes</taxon>
        <taxon>Glomerales</taxon>
        <taxon>Glomeraceae</taxon>
        <taxon>Rhizophagus</taxon>
    </lineage>
</organism>
<protein>
    <submittedName>
        <fullName evidence="1">Uncharacterized protein</fullName>
    </submittedName>
</protein>
<gene>
    <name evidence="2" type="ORF">RCL2_000229200</name>
    <name evidence="1" type="ORF">RclHR1_01630002</name>
</gene>
<evidence type="ECO:0000313" key="1">
    <source>
        <dbReference type="EMBL" id="GBB89564.1"/>
    </source>
</evidence>
<evidence type="ECO:0000313" key="3">
    <source>
        <dbReference type="Proteomes" id="UP000247702"/>
    </source>
</evidence>
<dbReference type="EMBL" id="BLAL01000012">
    <property type="protein sequence ID" value="GES74828.1"/>
    <property type="molecule type" value="Genomic_DNA"/>
</dbReference>
<evidence type="ECO:0000313" key="2">
    <source>
        <dbReference type="EMBL" id="GES74828.1"/>
    </source>
</evidence>
<dbReference type="AlphaFoldDB" id="A0A2Z6QWG9"/>
<reference evidence="1 3" key="1">
    <citation type="submission" date="2017-11" db="EMBL/GenBank/DDBJ databases">
        <title>The genome of Rhizophagus clarus HR1 reveals common genetic basis of auxotrophy among arbuscular mycorrhizal fungi.</title>
        <authorList>
            <person name="Kobayashi Y."/>
        </authorList>
    </citation>
    <scope>NUCLEOTIDE SEQUENCE [LARGE SCALE GENOMIC DNA]</scope>
    <source>
        <strain evidence="1 3">HR1</strain>
    </source>
</reference>
<proteinExistence type="predicted"/>
<dbReference type="EMBL" id="BEXD01000702">
    <property type="protein sequence ID" value="GBB89564.1"/>
    <property type="molecule type" value="Genomic_DNA"/>
</dbReference>
<comment type="caution">
    <text evidence="1">The sequence shown here is derived from an EMBL/GenBank/DDBJ whole genome shotgun (WGS) entry which is preliminary data.</text>
</comment>